<keyword evidence="2 3" id="KW-0802">TPR repeat</keyword>
<dbReference type="Proteomes" id="UP000640333">
    <property type="component" value="Unassembled WGS sequence"/>
</dbReference>
<sequence>MLKHWLYIVLLSLLPCPAMAVEIDAASLEQAVAADPEDLRARLVLGRYYLMAGEFEKARGQLEAVATLDPDLPLTARLTRQLDGIHEFSDALTQIDLANPYDQTRLEHVVNRLYSAQAYEQLDTLLDWLKAYDFKLPVSVREIYVQRLLDHNRVDQALNLLEQASGNERSPLLLRLRAKACHRLERIDCAVHAYGQVWNAERQLDDGLQLLALLVEKKDRNKAQILLQQMQPQWPDHKRIAELKVALDQQEQDSQRDLESAFHLSPGDITLRALVSSLYNNSQREMAIEVLDRYLAEFTPDNDTRYFAAERYAWETQYEKALTLLSDIQPNTEKVQLLRARIHAWRGELDIAKPQLRHLIDTARNREILLQSRMMMGFSYYWGGDLATAVTYFDPLMKIDSSTLDYPAMEEVILLGNRDYDRLIELYEARLLQQPDSTDLMLQLANLFEQKKAYSQAQDYYEGYLKLRPDDHAVRKRLGLLYIEHHEYVRGFLHLERHAFQQYSADSLFQLAQQYYWSRRYADAKRILDQLTHQFPDDKRSKKLGEQIQKEEKGAPLAKNIRDPHQLELARKAFEADDFRSASAQLSEYLQQYPADMEAHYLYAFTLAQQGQHTVAASEFYIVSRSYMNSDEVSYHYGYNLSRSGNYRAARTVLKKLALKLRETLEPSLQPVPDELQAFIESWQHSWQARDFSAYSKHYAPVYRENARWIQHKSGLLSRNKDIQVVLSELGVVKGASYGDGGMRYLVRFVQDYRSDRLSDKGLKHLLVDCGSKPETEVNCLIQKESWKTLPDSEKSAEEQAYKQELLKQVEQELERLEVAALEKSPQDTVVNTIYFGEGVGKVLKPEGEVLSRRVAVKVPSHPTAQFGLLARDLEAKRVPDEGIETQEQFAFRYRTFSDSDDVEYRRPEVSVQKKWRDYQLQAALAAVEFRQPQCRNERGFQLDLNGRRNEITVGARLDNMRDQLHLMPYLRYQTQAEGVFTTWSMDYSSLFFDKLSCASLDRELTRLQLTFNQYRALGQKRSLWYAFALGRVSDDNIETIGQYDYAFYKGETERLDYAAALNGWYIWNSQPTDDYYSPDFYDSSRVRLEATLDLGKELDLIANSSAGYTFTEKRALYDYGLWLKYPMEERGVDARVGCQKSNSGRTAQANRAYRSTNCTASLEYQW</sequence>
<evidence type="ECO:0000256" key="2">
    <source>
        <dbReference type="ARBA" id="ARBA00022803"/>
    </source>
</evidence>
<comment type="caution">
    <text evidence="6">The sequence shown here is derived from an EMBL/GenBank/DDBJ whole genome shotgun (WGS) entry which is preliminary data.</text>
</comment>
<accession>A0A8J7FJ21</accession>
<dbReference type="RefSeq" id="WP_193951227.1">
    <property type="nucleotide sequence ID" value="NZ_JADEYS010000001.1"/>
</dbReference>
<evidence type="ECO:0000256" key="4">
    <source>
        <dbReference type="SAM" id="SignalP"/>
    </source>
</evidence>
<feature type="domain" description="Cds6 C-terminal" evidence="5">
    <location>
        <begin position="676"/>
        <end position="769"/>
    </location>
</feature>
<feature type="repeat" description="TPR" evidence="3">
    <location>
        <begin position="438"/>
        <end position="471"/>
    </location>
</feature>
<dbReference type="Gene3D" id="1.25.40.10">
    <property type="entry name" value="Tetratricopeptide repeat domain"/>
    <property type="match status" value="4"/>
</dbReference>
<dbReference type="Pfam" id="PF13174">
    <property type="entry name" value="TPR_6"/>
    <property type="match status" value="1"/>
</dbReference>
<name>A0A8J7FJ21_9GAMM</name>
<dbReference type="PROSITE" id="PS50005">
    <property type="entry name" value="TPR"/>
    <property type="match status" value="2"/>
</dbReference>
<dbReference type="InterPro" id="IPR051012">
    <property type="entry name" value="CellSynth/LPSAsmb/PSIAsmb"/>
</dbReference>
<protein>
    <submittedName>
        <fullName evidence="6">Tetratricopeptide repeat protein</fullName>
    </submittedName>
</protein>
<proteinExistence type="predicted"/>
<dbReference type="Pfam" id="PF14559">
    <property type="entry name" value="TPR_19"/>
    <property type="match status" value="1"/>
</dbReference>
<dbReference type="SMART" id="SM00028">
    <property type="entry name" value="TPR"/>
    <property type="match status" value="4"/>
</dbReference>
<evidence type="ECO:0000313" key="6">
    <source>
        <dbReference type="EMBL" id="MBE9395667.1"/>
    </source>
</evidence>
<evidence type="ECO:0000256" key="3">
    <source>
        <dbReference type="PROSITE-ProRule" id="PRU00339"/>
    </source>
</evidence>
<dbReference type="SUPFAM" id="SSF48452">
    <property type="entry name" value="TPR-like"/>
    <property type="match status" value="3"/>
</dbReference>
<dbReference type="AlphaFoldDB" id="A0A8J7FJ21"/>
<organism evidence="6 7">
    <name type="scientific">Pontibacterium sinense</name>
    <dbReference type="NCBI Taxonomy" id="2781979"/>
    <lineage>
        <taxon>Bacteria</taxon>
        <taxon>Pseudomonadati</taxon>
        <taxon>Pseudomonadota</taxon>
        <taxon>Gammaproteobacteria</taxon>
        <taxon>Oceanospirillales</taxon>
        <taxon>Oceanospirillaceae</taxon>
        <taxon>Pontibacterium</taxon>
    </lineage>
</organism>
<gene>
    <name evidence="6" type="ORF">IOQ59_00150</name>
</gene>
<dbReference type="EMBL" id="JADEYS010000001">
    <property type="protein sequence ID" value="MBE9395667.1"/>
    <property type="molecule type" value="Genomic_DNA"/>
</dbReference>
<evidence type="ECO:0000259" key="5">
    <source>
        <dbReference type="Pfam" id="PF24125"/>
    </source>
</evidence>
<evidence type="ECO:0000256" key="1">
    <source>
        <dbReference type="ARBA" id="ARBA00022737"/>
    </source>
</evidence>
<dbReference type="PANTHER" id="PTHR45586">
    <property type="entry name" value="TPR REPEAT-CONTAINING PROTEIN PA4667"/>
    <property type="match status" value="1"/>
</dbReference>
<dbReference type="InterPro" id="IPR056203">
    <property type="entry name" value="Cds6_C"/>
</dbReference>
<feature type="signal peptide" evidence="4">
    <location>
        <begin position="1"/>
        <end position="20"/>
    </location>
</feature>
<dbReference type="InterPro" id="IPR019734">
    <property type="entry name" value="TPR_rpt"/>
</dbReference>
<feature type="repeat" description="TPR" evidence="3">
    <location>
        <begin position="39"/>
        <end position="72"/>
    </location>
</feature>
<dbReference type="PANTHER" id="PTHR45586:SF1">
    <property type="entry name" value="LIPOPOLYSACCHARIDE ASSEMBLY PROTEIN B"/>
    <property type="match status" value="1"/>
</dbReference>
<keyword evidence="7" id="KW-1185">Reference proteome</keyword>
<keyword evidence="4" id="KW-0732">Signal</keyword>
<feature type="chain" id="PRO_5035288999" evidence="4">
    <location>
        <begin position="21"/>
        <end position="1167"/>
    </location>
</feature>
<dbReference type="InterPro" id="IPR011990">
    <property type="entry name" value="TPR-like_helical_dom_sf"/>
</dbReference>
<dbReference type="Pfam" id="PF13432">
    <property type="entry name" value="TPR_16"/>
    <property type="match status" value="1"/>
</dbReference>
<evidence type="ECO:0000313" key="7">
    <source>
        <dbReference type="Proteomes" id="UP000640333"/>
    </source>
</evidence>
<keyword evidence="1" id="KW-0677">Repeat</keyword>
<dbReference type="Pfam" id="PF24125">
    <property type="entry name" value="Cds6_C"/>
    <property type="match status" value="1"/>
</dbReference>
<reference evidence="6" key="1">
    <citation type="submission" date="2020-10" db="EMBL/GenBank/DDBJ databases">
        <title>Bacterium isolated from coastal waters sediment.</title>
        <authorList>
            <person name="Chen R.-J."/>
            <person name="Lu D.-C."/>
            <person name="Zhu K.-L."/>
            <person name="Du Z.-J."/>
        </authorList>
    </citation>
    <scope>NUCLEOTIDE SEQUENCE</scope>
    <source>
        <strain evidence="6">N1Y112</strain>
    </source>
</reference>